<organism evidence="2 3">
    <name type="scientific">Gilvirhabdus luticola</name>
    <dbReference type="NCBI Taxonomy" id="3079858"/>
    <lineage>
        <taxon>Bacteria</taxon>
        <taxon>Pseudomonadati</taxon>
        <taxon>Bacteroidota</taxon>
        <taxon>Flavobacteriia</taxon>
        <taxon>Flavobacteriales</taxon>
        <taxon>Flavobacteriaceae</taxon>
        <taxon>Gilvirhabdus</taxon>
    </lineage>
</organism>
<keyword evidence="3" id="KW-1185">Reference proteome</keyword>
<comment type="caution">
    <text evidence="2">The sequence shown here is derived from an EMBL/GenBank/DDBJ whole genome shotgun (WGS) entry which is preliminary data.</text>
</comment>
<accession>A0ABU3U3D5</accession>
<evidence type="ECO:0008006" key="4">
    <source>
        <dbReference type="Google" id="ProtNLM"/>
    </source>
</evidence>
<dbReference type="EMBL" id="JAWHTF010000001">
    <property type="protein sequence ID" value="MDU8884913.1"/>
    <property type="molecule type" value="Genomic_DNA"/>
</dbReference>
<gene>
    <name evidence="2" type="ORF">RXV94_01990</name>
</gene>
<evidence type="ECO:0000313" key="3">
    <source>
        <dbReference type="Proteomes" id="UP001268651"/>
    </source>
</evidence>
<feature type="signal peptide" evidence="1">
    <location>
        <begin position="1"/>
        <end position="23"/>
    </location>
</feature>
<evidence type="ECO:0000313" key="2">
    <source>
        <dbReference type="EMBL" id="MDU8884913.1"/>
    </source>
</evidence>
<name>A0ABU3U3D5_9FLAO</name>
<evidence type="ECO:0000256" key="1">
    <source>
        <dbReference type="SAM" id="SignalP"/>
    </source>
</evidence>
<reference evidence="2 3" key="1">
    <citation type="submission" date="2023-10" db="EMBL/GenBank/DDBJ databases">
        <title>Marimonas sp. nov. isolated from tidal mud flat.</title>
        <authorList>
            <person name="Jaincy N.J."/>
            <person name="Srinivasan S."/>
            <person name="Lee S.-S."/>
        </authorList>
    </citation>
    <scope>NUCLEOTIDE SEQUENCE [LARGE SCALE GENOMIC DNA]</scope>
    <source>
        <strain evidence="2 3">MJ-SS3</strain>
    </source>
</reference>
<dbReference type="PROSITE" id="PS51257">
    <property type="entry name" value="PROKAR_LIPOPROTEIN"/>
    <property type="match status" value="1"/>
</dbReference>
<proteinExistence type="predicted"/>
<keyword evidence="1" id="KW-0732">Signal</keyword>
<dbReference type="Proteomes" id="UP001268651">
    <property type="component" value="Unassembled WGS sequence"/>
</dbReference>
<dbReference type="RefSeq" id="WP_316660709.1">
    <property type="nucleotide sequence ID" value="NZ_JAWHTF010000001.1"/>
</dbReference>
<sequence>MKKIFLITIAYFFLTSCSNSDDANNNCNFLPNIGVNRTIELNLPQYNQLNFPSNPVPIPDEGVRGIIVTNTGTGFVAFDAADPNHVLSTCSTLVISGLEGTCSCDDQNQYSLFTGQPLNNSALRCGLKAYRVEQSGNTLFISN</sequence>
<protein>
    <recommendedName>
        <fullName evidence="4">Rieske domain-containing protein</fullName>
    </recommendedName>
</protein>
<feature type="chain" id="PRO_5046707838" description="Rieske domain-containing protein" evidence="1">
    <location>
        <begin position="24"/>
        <end position="143"/>
    </location>
</feature>